<proteinExistence type="predicted"/>
<evidence type="ECO:0000313" key="3">
    <source>
        <dbReference type="Proteomes" id="UP001530400"/>
    </source>
</evidence>
<evidence type="ECO:0000256" key="1">
    <source>
        <dbReference type="SAM" id="SignalP"/>
    </source>
</evidence>
<sequence>MNSTLKLMLFSTLAISSTAMTTTCESCFTYSTQMFGPIDLPSLKQEATESRNSSSYADDASYELPLEVMAQLPVELAAMIASADKSPERYVDRTEESVRYYATYAVDSCSSKPAKSFESWEESFESMKDCCENMFSWDVDGCLRR</sequence>
<dbReference type="EMBL" id="JALLPJ020001330">
    <property type="protein sequence ID" value="KAL3769529.1"/>
    <property type="molecule type" value="Genomic_DNA"/>
</dbReference>
<protein>
    <submittedName>
        <fullName evidence="2">Uncharacterized protein</fullName>
    </submittedName>
</protein>
<evidence type="ECO:0000313" key="2">
    <source>
        <dbReference type="EMBL" id="KAL3769529.1"/>
    </source>
</evidence>
<dbReference type="Proteomes" id="UP001530400">
    <property type="component" value="Unassembled WGS sequence"/>
</dbReference>
<keyword evidence="1" id="KW-0732">Signal</keyword>
<feature type="signal peptide" evidence="1">
    <location>
        <begin position="1"/>
        <end position="19"/>
    </location>
</feature>
<gene>
    <name evidence="2" type="ORF">ACHAWO_011042</name>
</gene>
<organism evidence="2 3">
    <name type="scientific">Cyclotella atomus</name>
    <dbReference type="NCBI Taxonomy" id="382360"/>
    <lineage>
        <taxon>Eukaryota</taxon>
        <taxon>Sar</taxon>
        <taxon>Stramenopiles</taxon>
        <taxon>Ochrophyta</taxon>
        <taxon>Bacillariophyta</taxon>
        <taxon>Coscinodiscophyceae</taxon>
        <taxon>Thalassiosirophycidae</taxon>
        <taxon>Stephanodiscales</taxon>
        <taxon>Stephanodiscaceae</taxon>
        <taxon>Cyclotella</taxon>
    </lineage>
</organism>
<reference evidence="2 3" key="1">
    <citation type="submission" date="2024-10" db="EMBL/GenBank/DDBJ databases">
        <title>Updated reference genomes for cyclostephanoid diatoms.</title>
        <authorList>
            <person name="Roberts W.R."/>
            <person name="Alverson A.J."/>
        </authorList>
    </citation>
    <scope>NUCLEOTIDE SEQUENCE [LARGE SCALE GENOMIC DNA]</scope>
    <source>
        <strain evidence="2 3">AJA010-31</strain>
    </source>
</reference>
<dbReference type="AlphaFoldDB" id="A0ABD3N1M6"/>
<comment type="caution">
    <text evidence="2">The sequence shown here is derived from an EMBL/GenBank/DDBJ whole genome shotgun (WGS) entry which is preliminary data.</text>
</comment>
<name>A0ABD3N1M6_9STRA</name>
<keyword evidence="3" id="KW-1185">Reference proteome</keyword>
<feature type="chain" id="PRO_5044826985" evidence="1">
    <location>
        <begin position="20"/>
        <end position="145"/>
    </location>
</feature>
<accession>A0ABD3N1M6</accession>